<organism evidence="1 2">
    <name type="scientific">Teichococcus globiformis</name>
    <dbReference type="NCBI Taxonomy" id="2307229"/>
    <lineage>
        <taxon>Bacteria</taxon>
        <taxon>Pseudomonadati</taxon>
        <taxon>Pseudomonadota</taxon>
        <taxon>Alphaproteobacteria</taxon>
        <taxon>Acetobacterales</taxon>
        <taxon>Roseomonadaceae</taxon>
        <taxon>Roseomonas</taxon>
    </lineage>
</organism>
<dbReference type="Gene3D" id="3.40.50.300">
    <property type="entry name" value="P-loop containing nucleotide triphosphate hydrolases"/>
    <property type="match status" value="1"/>
</dbReference>
<proteinExistence type="predicted"/>
<dbReference type="Pfam" id="PF13671">
    <property type="entry name" value="AAA_33"/>
    <property type="match status" value="1"/>
</dbReference>
<evidence type="ECO:0000313" key="2">
    <source>
        <dbReference type="Proteomes" id="UP001595593"/>
    </source>
</evidence>
<name>A0ABV7G0C9_9PROT</name>
<accession>A0ABV7G0C9</accession>
<evidence type="ECO:0000313" key="1">
    <source>
        <dbReference type="EMBL" id="MFC3124166.1"/>
    </source>
</evidence>
<protein>
    <submittedName>
        <fullName evidence="1">AAA family ATPase</fullName>
    </submittedName>
</protein>
<dbReference type="Proteomes" id="UP001595593">
    <property type="component" value="Unassembled WGS sequence"/>
</dbReference>
<reference evidence="2" key="1">
    <citation type="journal article" date="2019" name="Int. J. Syst. Evol. Microbiol.">
        <title>The Global Catalogue of Microorganisms (GCM) 10K type strain sequencing project: providing services to taxonomists for standard genome sequencing and annotation.</title>
        <authorList>
            <consortium name="The Broad Institute Genomics Platform"/>
            <consortium name="The Broad Institute Genome Sequencing Center for Infectious Disease"/>
            <person name="Wu L."/>
            <person name="Ma J."/>
        </authorList>
    </citation>
    <scope>NUCLEOTIDE SEQUENCE [LARGE SCALE GENOMIC DNA]</scope>
    <source>
        <strain evidence="2">KCTC 52094</strain>
    </source>
</reference>
<gene>
    <name evidence="1" type="ORF">ACFOD4_03765</name>
</gene>
<sequence>MSKLFHLICGSTGAGKTTYAMTLADTLGGIRFSIDEWMMTLFGPDVPETIELAWMMERVARCEAQIGRMALQVARQGLPVLLDLGFTTAEHRERVAALARNAGFGVQLHLLEGAAEMRWARVQARNQNKGATFAMPVSRAMFDFVETLWEPPTAIEMANMHGVRID</sequence>
<dbReference type="InterPro" id="IPR027417">
    <property type="entry name" value="P-loop_NTPase"/>
</dbReference>
<dbReference type="EMBL" id="JBHRTN010000004">
    <property type="protein sequence ID" value="MFC3124166.1"/>
    <property type="molecule type" value="Genomic_DNA"/>
</dbReference>
<keyword evidence="2" id="KW-1185">Reference proteome</keyword>
<dbReference type="SUPFAM" id="SSF52540">
    <property type="entry name" value="P-loop containing nucleoside triphosphate hydrolases"/>
    <property type="match status" value="1"/>
</dbReference>
<dbReference type="RefSeq" id="WP_379594462.1">
    <property type="nucleotide sequence ID" value="NZ_JBHRTN010000004.1"/>
</dbReference>
<comment type="caution">
    <text evidence="1">The sequence shown here is derived from an EMBL/GenBank/DDBJ whole genome shotgun (WGS) entry which is preliminary data.</text>
</comment>